<sequence>MRKSMVLVMALLLSLVLVSVAFAHPSGNVTYFNNGSSGWVSDGQHGRYWSGFDGPVLVKGIHHHRHTKSDWDYGYSRGGKLYRYYDTDGKALYYYDWDNDGDWYYYKDDNGKFHYFYMDPDREGKWYRYYDKNGNVQYYYAVR</sequence>
<evidence type="ECO:0000256" key="1">
    <source>
        <dbReference type="SAM" id="SignalP"/>
    </source>
</evidence>
<reference evidence="2 3" key="1">
    <citation type="submission" date="2019-07" db="EMBL/GenBank/DDBJ databases">
        <title>Genomic Encyclopedia of Type Strains, Phase I: the one thousand microbial genomes (KMG-I) project.</title>
        <authorList>
            <person name="Kyrpides N."/>
        </authorList>
    </citation>
    <scope>NUCLEOTIDE SEQUENCE [LARGE SCALE GENOMIC DNA]</scope>
    <source>
        <strain evidence="2 3">DSM 6562</strain>
    </source>
</reference>
<dbReference type="Proteomes" id="UP000323166">
    <property type="component" value="Unassembled WGS sequence"/>
</dbReference>
<keyword evidence="1" id="KW-0732">Signal</keyword>
<dbReference type="AlphaFoldDB" id="A0A5S4ZMK4"/>
<comment type="caution">
    <text evidence="2">The sequence shown here is derived from an EMBL/GenBank/DDBJ whole genome shotgun (WGS) entry which is preliminary data.</text>
</comment>
<evidence type="ECO:0008006" key="4">
    <source>
        <dbReference type="Google" id="ProtNLM"/>
    </source>
</evidence>
<proteinExistence type="predicted"/>
<dbReference type="RefSeq" id="WP_166512783.1">
    <property type="nucleotide sequence ID" value="NZ_VNHM01000025.1"/>
</dbReference>
<protein>
    <recommendedName>
        <fullName evidence="4">Cell wall binding repeat protein</fullName>
    </recommendedName>
</protein>
<name>A0A5S4ZMK4_9FIRM</name>
<accession>A0A5S4ZMK4</accession>
<keyword evidence="3" id="KW-1185">Reference proteome</keyword>
<gene>
    <name evidence="2" type="ORF">LX24_02861</name>
</gene>
<feature type="chain" id="PRO_5024275095" description="Cell wall binding repeat protein" evidence="1">
    <location>
        <begin position="24"/>
        <end position="143"/>
    </location>
</feature>
<feature type="signal peptide" evidence="1">
    <location>
        <begin position="1"/>
        <end position="23"/>
    </location>
</feature>
<dbReference type="EMBL" id="VNHM01000025">
    <property type="protein sequence ID" value="TYO92731.1"/>
    <property type="molecule type" value="Genomic_DNA"/>
</dbReference>
<evidence type="ECO:0000313" key="3">
    <source>
        <dbReference type="Proteomes" id="UP000323166"/>
    </source>
</evidence>
<organism evidence="2 3">
    <name type="scientific">Desulfallas thermosapovorans DSM 6562</name>
    <dbReference type="NCBI Taxonomy" id="1121431"/>
    <lineage>
        <taxon>Bacteria</taxon>
        <taxon>Bacillati</taxon>
        <taxon>Bacillota</taxon>
        <taxon>Clostridia</taxon>
        <taxon>Eubacteriales</taxon>
        <taxon>Desulfallaceae</taxon>
        <taxon>Desulfallas</taxon>
    </lineage>
</organism>
<evidence type="ECO:0000313" key="2">
    <source>
        <dbReference type="EMBL" id="TYO92731.1"/>
    </source>
</evidence>